<dbReference type="EMBL" id="JAZGSY010000224">
    <property type="protein sequence ID" value="KAL1838296.1"/>
    <property type="molecule type" value="Genomic_DNA"/>
</dbReference>
<keyword evidence="3" id="KW-1185">Reference proteome</keyword>
<evidence type="ECO:0000313" key="3">
    <source>
        <dbReference type="Proteomes" id="UP001583172"/>
    </source>
</evidence>
<accession>A0ABR3V9A5</accession>
<name>A0ABR3V9A5_HUMIN</name>
<dbReference type="InterPro" id="IPR002575">
    <property type="entry name" value="Aminoglycoside_PTrfase"/>
</dbReference>
<protein>
    <recommendedName>
        <fullName evidence="1">Aminoglycoside phosphotransferase domain-containing protein</fullName>
    </recommendedName>
</protein>
<proteinExistence type="predicted"/>
<dbReference type="PANTHER" id="PTHR21310:SF15">
    <property type="entry name" value="AMINOGLYCOSIDE PHOSPHOTRANSFERASE DOMAIN-CONTAINING PROTEIN"/>
    <property type="match status" value="1"/>
</dbReference>
<gene>
    <name evidence="2" type="ORF">VTJ49DRAFT_2836</name>
</gene>
<dbReference type="InterPro" id="IPR051678">
    <property type="entry name" value="AGP_Transferase"/>
</dbReference>
<dbReference type="Pfam" id="PF01636">
    <property type="entry name" value="APH"/>
    <property type="match status" value="1"/>
</dbReference>
<organism evidence="2 3">
    <name type="scientific">Humicola insolens</name>
    <name type="common">Soft-rot fungus</name>
    <dbReference type="NCBI Taxonomy" id="85995"/>
    <lineage>
        <taxon>Eukaryota</taxon>
        <taxon>Fungi</taxon>
        <taxon>Dikarya</taxon>
        <taxon>Ascomycota</taxon>
        <taxon>Pezizomycotina</taxon>
        <taxon>Sordariomycetes</taxon>
        <taxon>Sordariomycetidae</taxon>
        <taxon>Sordariales</taxon>
        <taxon>Chaetomiaceae</taxon>
        <taxon>Mycothermus</taxon>
    </lineage>
</organism>
<sequence>MSKDARAEMLRDLRLYLGELHSIRPNSTPWIGSCSGSPVYDHQIDNLTTCGPFRSVGEFHDLLVAPVKDSPRPDWAAKYRSQLPDTHEIRFAHGDLSWENILVDPKTGKITAIPDWEMAAGVVGEVMTEYRQETEANMDLEVF</sequence>
<evidence type="ECO:0000313" key="2">
    <source>
        <dbReference type="EMBL" id="KAL1838296.1"/>
    </source>
</evidence>
<dbReference type="Proteomes" id="UP001583172">
    <property type="component" value="Unassembled WGS sequence"/>
</dbReference>
<reference evidence="2 3" key="1">
    <citation type="journal article" date="2024" name="Commun. Biol.">
        <title>Comparative genomic analysis of thermophilic fungi reveals convergent evolutionary adaptations and gene losses.</title>
        <authorList>
            <person name="Steindorff A.S."/>
            <person name="Aguilar-Pontes M.V."/>
            <person name="Robinson A.J."/>
            <person name="Andreopoulos B."/>
            <person name="LaButti K."/>
            <person name="Kuo A."/>
            <person name="Mondo S."/>
            <person name="Riley R."/>
            <person name="Otillar R."/>
            <person name="Haridas S."/>
            <person name="Lipzen A."/>
            <person name="Grimwood J."/>
            <person name="Schmutz J."/>
            <person name="Clum A."/>
            <person name="Reid I.D."/>
            <person name="Moisan M.C."/>
            <person name="Butler G."/>
            <person name="Nguyen T.T.M."/>
            <person name="Dewar K."/>
            <person name="Conant G."/>
            <person name="Drula E."/>
            <person name="Henrissat B."/>
            <person name="Hansel C."/>
            <person name="Singer S."/>
            <person name="Hutchinson M.I."/>
            <person name="de Vries R.P."/>
            <person name="Natvig D.O."/>
            <person name="Powell A.J."/>
            <person name="Tsang A."/>
            <person name="Grigoriev I.V."/>
        </authorList>
    </citation>
    <scope>NUCLEOTIDE SEQUENCE [LARGE SCALE GENOMIC DNA]</scope>
    <source>
        <strain evidence="2 3">CBS 620.91</strain>
    </source>
</reference>
<dbReference type="Gene3D" id="3.90.1200.10">
    <property type="match status" value="1"/>
</dbReference>
<feature type="domain" description="Aminoglycoside phosphotransferase" evidence="1">
    <location>
        <begin position="3"/>
        <end position="119"/>
    </location>
</feature>
<evidence type="ECO:0000259" key="1">
    <source>
        <dbReference type="Pfam" id="PF01636"/>
    </source>
</evidence>
<dbReference type="InterPro" id="IPR011009">
    <property type="entry name" value="Kinase-like_dom_sf"/>
</dbReference>
<dbReference type="PANTHER" id="PTHR21310">
    <property type="entry name" value="AMINOGLYCOSIDE PHOSPHOTRANSFERASE-RELATED-RELATED"/>
    <property type="match status" value="1"/>
</dbReference>
<comment type="caution">
    <text evidence="2">The sequence shown here is derived from an EMBL/GenBank/DDBJ whole genome shotgun (WGS) entry which is preliminary data.</text>
</comment>
<dbReference type="SUPFAM" id="SSF56112">
    <property type="entry name" value="Protein kinase-like (PK-like)"/>
    <property type="match status" value="1"/>
</dbReference>